<dbReference type="PANTHER" id="PTHR34384:SF5">
    <property type="entry name" value="L-2,3-DIAMINOPROPANOATE--CITRATE LIGASE"/>
    <property type="match status" value="1"/>
</dbReference>
<dbReference type="InterPro" id="IPR007310">
    <property type="entry name" value="Aerobactin_biosyn_IucA/IucC_N"/>
</dbReference>
<evidence type="ECO:0000256" key="3">
    <source>
        <dbReference type="SAM" id="MobiDB-lite"/>
    </source>
</evidence>
<dbReference type="Gene3D" id="1.10.510.40">
    <property type="match status" value="1"/>
</dbReference>
<sequence length="644" mass="70285">MESSARVPSVPQPPLGPGRAGRGRGTDPRPWARWVVLSTLLAALVREGMLDPSEARRRGVRFGTRPVTATGREELTAPVLLSAPRGGSEEHVRDPVRILDVLWSTGLVRLDLTRWRALRSDLADSASGLARSVRAGLRRADRVSRAARPWRFPPFSALLDALRRTECAGFPLSTVLEQWALDGHPWQPVARTRTGLSPEQARHYAPEFGAEVGLRLVAVAAHTVSGVDSVGGQSPREAGWRELRRVFPQAVRKAVEELEGAGHVPADYVLIPVHPYQLRHVLPRLHGDAIRDGTLRVLGATVAARPLMSLRTLDAREPGGKAGMHVKTAVEVRLTGAVRGVSEEAVHNGPRLSALLGELVSEDPELAVPDEGGRPGFEVCRELLGIRHVPRSTPESGWPDGSGRARQRSLGAILRAEPEQEADEVALPVAALLSRSPLTGNRLVHDVLTEVRAGRTRQRAACRWLDRYLRVGVVPPLVLLVRYGIAVEPHPQNTVLVLRGGMPRRCLVRDLGGARVLHERLARSGRELRLLEGSALHCPDPVALRRKLFFPLFVNQLGELVAALARAADCPQRVLWRVVSERAAGGFARLAATARCPDEAAEVAVEKNALFHEPWPLKTMLAMRLSGLVTEQRYVPGPNPLVDP</sequence>
<evidence type="ECO:0000256" key="1">
    <source>
        <dbReference type="ARBA" id="ARBA00004924"/>
    </source>
</evidence>
<dbReference type="STRING" id="1050202.GCA_000384035_03022"/>
<feature type="domain" description="Aerobactin siderophore biosynthesis IucA/IucC N-terminal" evidence="4">
    <location>
        <begin position="176"/>
        <end position="433"/>
    </location>
</feature>
<proteinExistence type="inferred from homology"/>
<organism evidence="6 7">
    <name type="scientific">Actinopolyspora mortivallis</name>
    <dbReference type="NCBI Taxonomy" id="33906"/>
    <lineage>
        <taxon>Bacteria</taxon>
        <taxon>Bacillati</taxon>
        <taxon>Actinomycetota</taxon>
        <taxon>Actinomycetes</taxon>
        <taxon>Actinopolysporales</taxon>
        <taxon>Actinopolysporaceae</taxon>
        <taxon>Actinopolyspora</taxon>
    </lineage>
</organism>
<evidence type="ECO:0000256" key="2">
    <source>
        <dbReference type="ARBA" id="ARBA00007832"/>
    </source>
</evidence>
<dbReference type="InterPro" id="IPR022770">
    <property type="entry name" value="IucA/IucC-like_C"/>
</dbReference>
<evidence type="ECO:0000313" key="7">
    <source>
        <dbReference type="Proteomes" id="UP000239352"/>
    </source>
</evidence>
<comment type="pathway">
    <text evidence="1">Siderophore biosynthesis.</text>
</comment>
<comment type="caution">
    <text evidence="6">The sequence shown here is derived from an EMBL/GenBank/DDBJ whole genome shotgun (WGS) entry which is preliminary data.</text>
</comment>
<name>A0A2T0GYW1_ACTMO</name>
<dbReference type="EMBL" id="PVSR01000005">
    <property type="protein sequence ID" value="PRW64280.1"/>
    <property type="molecule type" value="Genomic_DNA"/>
</dbReference>
<keyword evidence="7" id="KW-1185">Reference proteome</keyword>
<accession>A0A2T0GYW1</accession>
<dbReference type="InterPro" id="IPR037455">
    <property type="entry name" value="LucA/IucC-like"/>
</dbReference>
<dbReference type="Proteomes" id="UP000239352">
    <property type="component" value="Unassembled WGS sequence"/>
</dbReference>
<feature type="region of interest" description="Disordered" evidence="3">
    <location>
        <begin position="1"/>
        <end position="26"/>
    </location>
</feature>
<protein>
    <submittedName>
        <fullName evidence="6">IucA/IucC family siderophore biosynthesis protein</fullName>
    </submittedName>
</protein>
<dbReference type="AlphaFoldDB" id="A0A2T0GYW1"/>
<dbReference type="GO" id="GO:0016881">
    <property type="term" value="F:acid-amino acid ligase activity"/>
    <property type="evidence" value="ECO:0007669"/>
    <property type="project" value="UniProtKB-ARBA"/>
</dbReference>
<gene>
    <name evidence="6" type="ORF">CEP50_06005</name>
</gene>
<dbReference type="PANTHER" id="PTHR34384">
    <property type="entry name" value="L-2,3-DIAMINOPROPANOATE--CITRATE LIGASE"/>
    <property type="match status" value="1"/>
</dbReference>
<evidence type="ECO:0000259" key="5">
    <source>
        <dbReference type="Pfam" id="PF06276"/>
    </source>
</evidence>
<dbReference type="GO" id="GO:0019290">
    <property type="term" value="P:siderophore biosynthetic process"/>
    <property type="evidence" value="ECO:0007669"/>
    <property type="project" value="InterPro"/>
</dbReference>
<comment type="similarity">
    <text evidence="2">Belongs to the IucA/IucC family.</text>
</comment>
<dbReference type="InParanoid" id="A0A2T0GYW1"/>
<evidence type="ECO:0000259" key="4">
    <source>
        <dbReference type="Pfam" id="PF04183"/>
    </source>
</evidence>
<dbReference type="Pfam" id="PF06276">
    <property type="entry name" value="FhuF"/>
    <property type="match status" value="1"/>
</dbReference>
<reference evidence="6 7" key="1">
    <citation type="submission" date="2018-03" db="EMBL/GenBank/DDBJ databases">
        <title>Actinopolyspora mortivallis from Sahara, screening for active biomolecules.</title>
        <authorList>
            <person name="Selama O."/>
            <person name="Wellington E.M.H."/>
            <person name="Hacene H."/>
        </authorList>
    </citation>
    <scope>NUCLEOTIDE SEQUENCE [LARGE SCALE GENOMIC DNA]</scope>
    <source>
        <strain evidence="6 7">M5A</strain>
    </source>
</reference>
<dbReference type="Pfam" id="PF04183">
    <property type="entry name" value="IucA_IucC"/>
    <property type="match status" value="1"/>
</dbReference>
<evidence type="ECO:0000313" key="6">
    <source>
        <dbReference type="EMBL" id="PRW64280.1"/>
    </source>
</evidence>
<dbReference type="Gene3D" id="6.10.250.3370">
    <property type="match status" value="1"/>
</dbReference>
<feature type="domain" description="Aerobactin siderophore biosynthesis IucA/IucC-like C-terminal" evidence="5">
    <location>
        <begin position="463"/>
        <end position="626"/>
    </location>
</feature>